<feature type="region of interest" description="Disordered" evidence="1">
    <location>
        <begin position="233"/>
        <end position="252"/>
    </location>
</feature>
<evidence type="ECO:0000313" key="3">
    <source>
        <dbReference type="Proteomes" id="UP000886653"/>
    </source>
</evidence>
<feature type="region of interest" description="Disordered" evidence="1">
    <location>
        <begin position="91"/>
        <end position="165"/>
    </location>
</feature>
<accession>A0A9P6NUK8</accession>
<feature type="compositionally biased region" description="Low complexity" evidence="1">
    <location>
        <begin position="115"/>
        <end position="135"/>
    </location>
</feature>
<feature type="compositionally biased region" description="Basic and acidic residues" evidence="1">
    <location>
        <begin position="235"/>
        <end position="247"/>
    </location>
</feature>
<evidence type="ECO:0000313" key="2">
    <source>
        <dbReference type="EMBL" id="KAG0150573.1"/>
    </source>
</evidence>
<feature type="compositionally biased region" description="Basic residues" evidence="1">
    <location>
        <begin position="95"/>
        <end position="104"/>
    </location>
</feature>
<proteinExistence type="predicted"/>
<sequence length="311" mass="34253">MFAGDTESLFSIDTVTPTTPLPTPLPCQTGVRRSKSNANAPRNSTAVDDLDQRLRQVDMREEMFGWSGSIGGIRGRDDRQIERDVEYERKMEERRRRRHERKLARQQQHQLPAYAPNNNVTGTPTTATRTGRRVTLASSLPSDIDSLHSPAAPASAPPQNLSRGKSLRERVGAALHLFQSTTRQSSPHPLQRTQSLSAKVPPLPSNNPTSSSAAQNPNGLNRSLTGLVRKLSRRIASDERRPSRDEDLYAEPPTLSHTLVGAASPFPMRPPLSALVSSVPSYGEAHNPDSLDPVRRGPSYHRSRFGAIQAQ</sequence>
<feature type="compositionally biased region" description="Low complexity" evidence="1">
    <location>
        <begin position="149"/>
        <end position="158"/>
    </location>
</feature>
<gene>
    <name evidence="2" type="ORF">CROQUDRAFT_713318</name>
</gene>
<feature type="compositionally biased region" description="Basic and acidic residues" evidence="1">
    <location>
        <begin position="286"/>
        <end position="295"/>
    </location>
</feature>
<protein>
    <submittedName>
        <fullName evidence="2">Uncharacterized protein</fullName>
    </submittedName>
</protein>
<feature type="region of interest" description="Disordered" evidence="1">
    <location>
        <begin position="1"/>
        <end position="46"/>
    </location>
</feature>
<organism evidence="2 3">
    <name type="scientific">Cronartium quercuum f. sp. fusiforme G11</name>
    <dbReference type="NCBI Taxonomy" id="708437"/>
    <lineage>
        <taxon>Eukaryota</taxon>
        <taxon>Fungi</taxon>
        <taxon>Dikarya</taxon>
        <taxon>Basidiomycota</taxon>
        <taxon>Pucciniomycotina</taxon>
        <taxon>Pucciniomycetes</taxon>
        <taxon>Pucciniales</taxon>
        <taxon>Coleosporiaceae</taxon>
        <taxon>Cronartium</taxon>
    </lineage>
</organism>
<dbReference type="AlphaFoldDB" id="A0A9P6NUK8"/>
<evidence type="ECO:0000256" key="1">
    <source>
        <dbReference type="SAM" id="MobiDB-lite"/>
    </source>
</evidence>
<dbReference type="OrthoDB" id="2504649at2759"/>
<feature type="region of interest" description="Disordered" evidence="1">
    <location>
        <begin position="268"/>
        <end position="311"/>
    </location>
</feature>
<name>A0A9P6NUK8_9BASI</name>
<reference evidence="2" key="1">
    <citation type="submission" date="2013-11" db="EMBL/GenBank/DDBJ databases">
        <title>Genome sequence of the fusiform rust pathogen reveals effectors for host alternation and coevolution with pine.</title>
        <authorList>
            <consortium name="DOE Joint Genome Institute"/>
            <person name="Smith K."/>
            <person name="Pendleton A."/>
            <person name="Kubisiak T."/>
            <person name="Anderson C."/>
            <person name="Salamov A."/>
            <person name="Aerts A."/>
            <person name="Riley R."/>
            <person name="Clum A."/>
            <person name="Lindquist E."/>
            <person name="Ence D."/>
            <person name="Campbell M."/>
            <person name="Kronenberg Z."/>
            <person name="Feau N."/>
            <person name="Dhillon B."/>
            <person name="Hamelin R."/>
            <person name="Burleigh J."/>
            <person name="Smith J."/>
            <person name="Yandell M."/>
            <person name="Nelson C."/>
            <person name="Grigoriev I."/>
            <person name="Davis J."/>
        </authorList>
    </citation>
    <scope>NUCLEOTIDE SEQUENCE</scope>
    <source>
        <strain evidence="2">G11</strain>
    </source>
</reference>
<feature type="compositionally biased region" description="Polar residues" evidence="1">
    <location>
        <begin position="36"/>
        <end position="46"/>
    </location>
</feature>
<feature type="region of interest" description="Disordered" evidence="1">
    <location>
        <begin position="179"/>
        <end position="222"/>
    </location>
</feature>
<keyword evidence="3" id="KW-1185">Reference proteome</keyword>
<dbReference type="Proteomes" id="UP000886653">
    <property type="component" value="Unassembled WGS sequence"/>
</dbReference>
<comment type="caution">
    <text evidence="2">The sequence shown here is derived from an EMBL/GenBank/DDBJ whole genome shotgun (WGS) entry which is preliminary data.</text>
</comment>
<feature type="compositionally biased region" description="Low complexity" evidence="1">
    <location>
        <begin position="206"/>
        <end position="218"/>
    </location>
</feature>
<feature type="compositionally biased region" description="Polar residues" evidence="1">
    <location>
        <begin position="179"/>
        <end position="197"/>
    </location>
</feature>
<feature type="compositionally biased region" description="Low complexity" evidence="1">
    <location>
        <begin position="271"/>
        <end position="281"/>
    </location>
</feature>
<dbReference type="EMBL" id="MU167218">
    <property type="protein sequence ID" value="KAG0150573.1"/>
    <property type="molecule type" value="Genomic_DNA"/>
</dbReference>